<dbReference type="PROSITE" id="PS00101">
    <property type="entry name" value="HEXAPEP_TRANSFERASES"/>
    <property type="match status" value="1"/>
</dbReference>
<organism evidence="5 6">
    <name type="scientific">Fundidesulfovibrio magnetotacticus</name>
    <dbReference type="NCBI Taxonomy" id="2730080"/>
    <lineage>
        <taxon>Bacteria</taxon>
        <taxon>Pseudomonadati</taxon>
        <taxon>Thermodesulfobacteriota</taxon>
        <taxon>Desulfovibrionia</taxon>
        <taxon>Desulfovibrionales</taxon>
        <taxon>Desulfovibrionaceae</taxon>
        <taxon>Fundidesulfovibrio</taxon>
    </lineage>
</organism>
<proteinExistence type="inferred from homology"/>
<reference evidence="5 6" key="1">
    <citation type="submission" date="2020-04" db="EMBL/GenBank/DDBJ databases">
        <authorList>
            <consortium name="Desulfovibrio sp. FSS-1 genome sequencing consortium"/>
            <person name="Shimoshige H."/>
            <person name="Kobayashi H."/>
            <person name="Maekawa T."/>
        </authorList>
    </citation>
    <scope>NUCLEOTIDE SEQUENCE [LARGE SCALE GENOMIC DNA]</scope>
    <source>
        <strain evidence="5 6">SIID29052-01</strain>
    </source>
</reference>
<accession>A0A6V8LMB7</accession>
<evidence type="ECO:0000256" key="2">
    <source>
        <dbReference type="ARBA" id="ARBA00022679"/>
    </source>
</evidence>
<keyword evidence="6" id="KW-1185">Reference proteome</keyword>
<keyword evidence="3" id="KW-0677">Repeat</keyword>
<dbReference type="EC" id="2.3.1.197" evidence="5"/>
<dbReference type="Proteomes" id="UP000494245">
    <property type="component" value="Unassembled WGS sequence"/>
</dbReference>
<dbReference type="InterPro" id="IPR018357">
    <property type="entry name" value="Hexapep_transf_CS"/>
</dbReference>
<dbReference type="GO" id="GO:0016746">
    <property type="term" value="F:acyltransferase activity"/>
    <property type="evidence" value="ECO:0007669"/>
    <property type="project" value="UniProtKB-KW"/>
</dbReference>
<dbReference type="Pfam" id="PF00132">
    <property type="entry name" value="Hexapep"/>
    <property type="match status" value="1"/>
</dbReference>
<dbReference type="Gene3D" id="2.160.10.10">
    <property type="entry name" value="Hexapeptide repeat proteins"/>
    <property type="match status" value="1"/>
</dbReference>
<dbReference type="EMBL" id="BLTE01000006">
    <property type="protein sequence ID" value="GFK93822.1"/>
    <property type="molecule type" value="Genomic_DNA"/>
</dbReference>
<keyword evidence="2 5" id="KW-0808">Transferase</keyword>
<dbReference type="InterPro" id="IPR011004">
    <property type="entry name" value="Trimer_LpxA-like_sf"/>
</dbReference>
<comment type="caution">
    <text evidence="5">The sequence shown here is derived from an EMBL/GenBank/DDBJ whole genome shotgun (WGS) entry which is preliminary data.</text>
</comment>
<dbReference type="PANTHER" id="PTHR43300">
    <property type="entry name" value="ACETYLTRANSFERASE"/>
    <property type="match status" value="1"/>
</dbReference>
<evidence type="ECO:0000256" key="4">
    <source>
        <dbReference type="ARBA" id="ARBA00023315"/>
    </source>
</evidence>
<dbReference type="PANTHER" id="PTHR43300:SF4">
    <property type="entry name" value="ACYL-[ACYL-CARRIER-PROTEIN]--UDP-N-ACETYLGLUCOSAMINE O-ACYLTRANSFERASE"/>
    <property type="match status" value="1"/>
</dbReference>
<dbReference type="SUPFAM" id="SSF51161">
    <property type="entry name" value="Trimeric LpxA-like enzymes"/>
    <property type="match status" value="1"/>
</dbReference>
<gene>
    <name evidence="5" type="primary">fdtC</name>
    <name evidence="5" type="ORF">NNJEOMEG_01658</name>
</gene>
<protein>
    <submittedName>
        <fullName evidence="5">dTDP-3-amino-3,6-dideoxy-alpha-D-galactopyranose 3-N-acetyltransferase</fullName>
        <ecNumber evidence="5">2.3.1.197</ecNumber>
    </submittedName>
</protein>
<dbReference type="InterPro" id="IPR050179">
    <property type="entry name" value="Trans_hexapeptide_repeat"/>
</dbReference>
<dbReference type="InterPro" id="IPR001451">
    <property type="entry name" value="Hexapep"/>
</dbReference>
<sequence length="192" mass="20203">MDAPGFFVHPKGLCESARVGQGSRVWAFAHVLPGAEIGRDANICDFVFVENDVVLGERVTVKCHVALWDGLRVGDDVFIGPGVCFTNDKNPRSKRYKTPLHTIIGRGASLGAGAVILPGIEIGQYALVGAGAVVTRDVPPFALVTGNPARQRGLACVCGRPLARDGELLKCPGGWQGQAPSPDMDCPACEPS</sequence>
<evidence type="ECO:0000256" key="1">
    <source>
        <dbReference type="ARBA" id="ARBA00007274"/>
    </source>
</evidence>
<evidence type="ECO:0000313" key="5">
    <source>
        <dbReference type="EMBL" id="GFK93822.1"/>
    </source>
</evidence>
<reference evidence="5 6" key="2">
    <citation type="submission" date="2020-05" db="EMBL/GenBank/DDBJ databases">
        <title>Draft genome sequence of Desulfovibrio sp. strainFSS-1.</title>
        <authorList>
            <person name="Shimoshige H."/>
            <person name="Kobayashi H."/>
            <person name="Maekawa T."/>
        </authorList>
    </citation>
    <scope>NUCLEOTIDE SEQUENCE [LARGE SCALE GENOMIC DNA]</scope>
    <source>
        <strain evidence="5 6">SIID29052-01</strain>
    </source>
</reference>
<dbReference type="RefSeq" id="WP_173083390.1">
    <property type="nucleotide sequence ID" value="NZ_BLTE01000006.1"/>
</dbReference>
<evidence type="ECO:0000256" key="3">
    <source>
        <dbReference type="ARBA" id="ARBA00022737"/>
    </source>
</evidence>
<dbReference type="CDD" id="cd03358">
    <property type="entry name" value="LbH_WxcM_N_like"/>
    <property type="match status" value="1"/>
</dbReference>
<name>A0A6V8LMB7_9BACT</name>
<evidence type="ECO:0000313" key="6">
    <source>
        <dbReference type="Proteomes" id="UP000494245"/>
    </source>
</evidence>
<dbReference type="AlphaFoldDB" id="A0A6V8LMB7"/>
<comment type="similarity">
    <text evidence="1">Belongs to the transferase hexapeptide repeat family.</text>
</comment>
<keyword evidence="4 5" id="KW-0012">Acyltransferase</keyword>